<dbReference type="InterPro" id="IPR050129">
    <property type="entry name" value="Zn_alcohol_dh"/>
</dbReference>
<dbReference type="STRING" id="694429.Pyrfu_1129"/>
<dbReference type="InterPro" id="IPR011032">
    <property type="entry name" value="GroES-like_sf"/>
</dbReference>
<proteinExistence type="predicted"/>
<dbReference type="OrthoDB" id="8709at2157"/>
<dbReference type="InterPro" id="IPR013154">
    <property type="entry name" value="ADH-like_N"/>
</dbReference>
<evidence type="ECO:0000256" key="5">
    <source>
        <dbReference type="ARBA" id="ARBA00023277"/>
    </source>
</evidence>
<dbReference type="InterPro" id="IPR020843">
    <property type="entry name" value="ER"/>
</dbReference>
<dbReference type="FunCoup" id="G0EFH1">
    <property type="interactions" value="52"/>
</dbReference>
<evidence type="ECO:0000256" key="1">
    <source>
        <dbReference type="ARBA" id="ARBA00022723"/>
    </source>
</evidence>
<dbReference type="InParanoid" id="G0EFH1"/>
<evidence type="ECO:0000313" key="7">
    <source>
        <dbReference type="EMBL" id="AEM38995.1"/>
    </source>
</evidence>
<dbReference type="GO" id="GO:0043168">
    <property type="term" value="F:anion binding"/>
    <property type="evidence" value="ECO:0007669"/>
    <property type="project" value="UniProtKB-ARBA"/>
</dbReference>
<evidence type="ECO:0000259" key="6">
    <source>
        <dbReference type="SMART" id="SM00829"/>
    </source>
</evidence>
<reference evidence="7 8" key="1">
    <citation type="journal article" date="2011" name="Stand. Genomic Sci.">
        <title>Complete genome sequence of the hyperthermophilic chemolithoautotroph Pyrolobus fumarii type strain (1A).</title>
        <authorList>
            <person name="Anderson I."/>
            <person name="Goker M."/>
            <person name="Nolan M."/>
            <person name="Lucas S."/>
            <person name="Hammon N."/>
            <person name="Deshpande S."/>
            <person name="Cheng J.F."/>
            <person name="Tapia R."/>
            <person name="Han C."/>
            <person name="Goodwin L."/>
            <person name="Pitluck S."/>
            <person name="Huntemann M."/>
            <person name="Liolios K."/>
            <person name="Ivanova N."/>
            <person name="Pagani I."/>
            <person name="Mavromatis K."/>
            <person name="Ovchinikova G."/>
            <person name="Pati A."/>
            <person name="Chen A."/>
            <person name="Palaniappan K."/>
            <person name="Land M."/>
            <person name="Hauser L."/>
            <person name="Brambilla E.M."/>
            <person name="Huber H."/>
            <person name="Yasawong M."/>
            <person name="Rohde M."/>
            <person name="Spring S."/>
            <person name="Abt B."/>
            <person name="Sikorski J."/>
            <person name="Wirth R."/>
            <person name="Detter J.C."/>
            <person name="Woyke T."/>
            <person name="Bristow J."/>
            <person name="Eisen J.A."/>
            <person name="Markowitz V."/>
            <person name="Hugenholtz P."/>
            <person name="Kyrpides N.C."/>
            <person name="Klenk H.P."/>
            <person name="Lapidus A."/>
        </authorList>
    </citation>
    <scope>NUCLEOTIDE SEQUENCE [LARGE SCALE GENOMIC DNA]</scope>
    <source>
        <strain evidence="8">DSM 11204 / 1A</strain>
    </source>
</reference>
<dbReference type="PANTHER" id="PTHR43401">
    <property type="entry name" value="L-THREONINE 3-DEHYDROGENASE"/>
    <property type="match status" value="1"/>
</dbReference>
<dbReference type="EMBL" id="CP002838">
    <property type="protein sequence ID" value="AEM38995.1"/>
    <property type="molecule type" value="Genomic_DNA"/>
</dbReference>
<dbReference type="GO" id="GO:0016616">
    <property type="term" value="F:oxidoreductase activity, acting on the CH-OH group of donors, NAD or NADP as acceptor"/>
    <property type="evidence" value="ECO:0007669"/>
    <property type="project" value="UniProtKB-ARBA"/>
</dbReference>
<keyword evidence="3" id="KW-0521">NADP</keyword>
<keyword evidence="5" id="KW-0119">Carbohydrate metabolism</keyword>
<dbReference type="PANTHER" id="PTHR43401:SF2">
    <property type="entry name" value="L-THREONINE 3-DEHYDROGENASE"/>
    <property type="match status" value="1"/>
</dbReference>
<gene>
    <name evidence="7" type="ordered locus">Pyrfu_1129</name>
</gene>
<name>G0EFH1_PYRF1</name>
<dbReference type="SMART" id="SM00829">
    <property type="entry name" value="PKS_ER"/>
    <property type="match status" value="1"/>
</dbReference>
<dbReference type="InterPro" id="IPR013149">
    <property type="entry name" value="ADH-like_C"/>
</dbReference>
<evidence type="ECO:0000313" key="8">
    <source>
        <dbReference type="Proteomes" id="UP000001037"/>
    </source>
</evidence>
<feature type="domain" description="Enoyl reductase (ER)" evidence="6">
    <location>
        <begin position="10"/>
        <end position="335"/>
    </location>
</feature>
<dbReference type="AlphaFoldDB" id="G0EFH1"/>
<dbReference type="Gene3D" id="3.40.50.720">
    <property type="entry name" value="NAD(P)-binding Rossmann-like Domain"/>
    <property type="match status" value="1"/>
</dbReference>
<dbReference type="SUPFAM" id="SSF50129">
    <property type="entry name" value="GroES-like"/>
    <property type="match status" value="1"/>
</dbReference>
<sequence>MTRMRIAVLQEPFSIVLREVEVPKLDSRSVLVRVASCALSGTDVRIYKGVVKTRLPIVLGQEFSGVVVEVGDEVEGVSRGEKVVVEPVLYCGKCVYCRRGLYTLCEQVKVLGVNSDGGLAEYVKVPAYAVHRVPAGLSLEEACLTVPVAVALHAVRRAGVGIGDNVLVFGAGAIGLSALQLARLSGADRVVVVEPVESKRRLAERLGAHETLSPRDMEALGDGAERRLGRFDVVIETSGSVDALRHALMLVGKRGRIVVVGAYGREARLLVDLVVRREVTVTGSWLYPHVFRKALDAIARGIVSVKEYISGRYPLARIEEAFREALKPENIRIIVQP</sequence>
<dbReference type="Gene3D" id="3.90.180.10">
    <property type="entry name" value="Medium-chain alcohol dehydrogenases, catalytic domain"/>
    <property type="match status" value="1"/>
</dbReference>
<dbReference type="GO" id="GO:0030554">
    <property type="term" value="F:adenyl nucleotide binding"/>
    <property type="evidence" value="ECO:0007669"/>
    <property type="project" value="UniProtKB-ARBA"/>
</dbReference>
<evidence type="ECO:0000256" key="2">
    <source>
        <dbReference type="ARBA" id="ARBA00022833"/>
    </source>
</evidence>
<dbReference type="GO" id="GO:0051262">
    <property type="term" value="P:protein tetramerization"/>
    <property type="evidence" value="ECO:0007669"/>
    <property type="project" value="UniProtKB-ARBA"/>
</dbReference>
<dbReference type="Pfam" id="PF00107">
    <property type="entry name" value="ADH_zinc_N"/>
    <property type="match status" value="1"/>
</dbReference>
<dbReference type="eggNOG" id="arCOG01459">
    <property type="taxonomic scope" value="Archaea"/>
</dbReference>
<protein>
    <submittedName>
        <fullName evidence="7">Alcohol dehydrogenase GroES domain protein</fullName>
    </submittedName>
</protein>
<evidence type="ECO:0000256" key="3">
    <source>
        <dbReference type="ARBA" id="ARBA00022857"/>
    </source>
</evidence>
<dbReference type="Proteomes" id="UP000001037">
    <property type="component" value="Chromosome"/>
</dbReference>
<dbReference type="InterPro" id="IPR036291">
    <property type="entry name" value="NAD(P)-bd_dom_sf"/>
</dbReference>
<dbReference type="GO" id="GO:0046872">
    <property type="term" value="F:metal ion binding"/>
    <property type="evidence" value="ECO:0007669"/>
    <property type="project" value="UniProtKB-KW"/>
</dbReference>
<dbReference type="Pfam" id="PF08240">
    <property type="entry name" value="ADH_N"/>
    <property type="match status" value="1"/>
</dbReference>
<keyword evidence="8" id="KW-1185">Reference proteome</keyword>
<keyword evidence="1" id="KW-0479">Metal-binding</keyword>
<keyword evidence="2" id="KW-0862">Zinc</keyword>
<evidence type="ECO:0000256" key="4">
    <source>
        <dbReference type="ARBA" id="ARBA00023002"/>
    </source>
</evidence>
<dbReference type="SUPFAM" id="SSF51735">
    <property type="entry name" value="NAD(P)-binding Rossmann-fold domains"/>
    <property type="match status" value="1"/>
</dbReference>
<keyword evidence="4" id="KW-0560">Oxidoreductase</keyword>
<dbReference type="HOGENOM" id="CLU_026673_11_0_2"/>
<organism evidence="7 8">
    <name type="scientific">Pyrolobus fumarii (strain DSM 11204 / 1A)</name>
    <dbReference type="NCBI Taxonomy" id="694429"/>
    <lineage>
        <taxon>Archaea</taxon>
        <taxon>Thermoproteota</taxon>
        <taxon>Thermoprotei</taxon>
        <taxon>Desulfurococcales</taxon>
        <taxon>Pyrodictiaceae</taxon>
        <taxon>Pyrolobus</taxon>
    </lineage>
</organism>
<accession>G0EFH1</accession>
<dbReference type="KEGG" id="pfm:Pyrfu_1129"/>